<dbReference type="SUPFAM" id="SSF54373">
    <property type="entry name" value="FAD-linked reductases, C-terminal domain"/>
    <property type="match status" value="1"/>
</dbReference>
<evidence type="ECO:0000313" key="6">
    <source>
        <dbReference type="EMBL" id="KAK7085472.1"/>
    </source>
</evidence>
<evidence type="ECO:0000256" key="1">
    <source>
        <dbReference type="ARBA" id="ARBA00001974"/>
    </source>
</evidence>
<reference evidence="6 7" key="1">
    <citation type="submission" date="2023-11" db="EMBL/GenBank/DDBJ databases">
        <title>Halocaridina rubra genome assembly.</title>
        <authorList>
            <person name="Smith C."/>
        </authorList>
    </citation>
    <scope>NUCLEOTIDE SEQUENCE [LARGE SCALE GENOMIC DNA]</scope>
    <source>
        <strain evidence="6">EP-1</strain>
        <tissue evidence="6">Whole</tissue>
    </source>
</reference>
<name>A0AAN8XL10_HALRR</name>
<dbReference type="Gene3D" id="3.30.560.10">
    <property type="entry name" value="Glucose Oxidase, domain 3"/>
    <property type="match status" value="1"/>
</dbReference>
<dbReference type="InterPro" id="IPR036188">
    <property type="entry name" value="FAD/NAD-bd_sf"/>
</dbReference>
<feature type="non-terminal residue" evidence="6">
    <location>
        <position position="1"/>
    </location>
</feature>
<dbReference type="AlphaFoldDB" id="A0AAN8XL10"/>
<dbReference type="Pfam" id="PF00732">
    <property type="entry name" value="GMC_oxred_N"/>
    <property type="match status" value="1"/>
</dbReference>
<evidence type="ECO:0000259" key="5">
    <source>
        <dbReference type="PROSITE" id="PS00624"/>
    </source>
</evidence>
<dbReference type="SUPFAM" id="SSF51905">
    <property type="entry name" value="FAD/NAD(P)-binding domain"/>
    <property type="match status" value="1"/>
</dbReference>
<dbReference type="PROSITE" id="PS00624">
    <property type="entry name" value="GMC_OXRED_2"/>
    <property type="match status" value="1"/>
</dbReference>
<evidence type="ECO:0000256" key="2">
    <source>
        <dbReference type="ARBA" id="ARBA00010790"/>
    </source>
</evidence>
<dbReference type="InterPro" id="IPR012132">
    <property type="entry name" value="GMC_OxRdtase"/>
</dbReference>
<evidence type="ECO:0000256" key="4">
    <source>
        <dbReference type="ARBA" id="ARBA00022827"/>
    </source>
</evidence>
<dbReference type="GO" id="GO:0016614">
    <property type="term" value="F:oxidoreductase activity, acting on CH-OH group of donors"/>
    <property type="evidence" value="ECO:0007669"/>
    <property type="project" value="InterPro"/>
</dbReference>
<gene>
    <name evidence="6" type="ORF">SK128_005041</name>
</gene>
<proteinExistence type="inferred from homology"/>
<dbReference type="GO" id="GO:0050660">
    <property type="term" value="F:flavin adenine dinucleotide binding"/>
    <property type="evidence" value="ECO:0007669"/>
    <property type="project" value="InterPro"/>
</dbReference>
<feature type="domain" description="Glucose-methanol-choline oxidoreductase N-terminal" evidence="5">
    <location>
        <begin position="111"/>
        <end position="125"/>
    </location>
</feature>
<comment type="cofactor">
    <cofactor evidence="1">
        <name>FAD</name>
        <dbReference type="ChEBI" id="CHEBI:57692"/>
    </cofactor>
</comment>
<protein>
    <recommendedName>
        <fullName evidence="5">Glucose-methanol-choline oxidoreductase N-terminal domain-containing protein</fullName>
    </recommendedName>
</protein>
<dbReference type="Proteomes" id="UP001381693">
    <property type="component" value="Unassembled WGS sequence"/>
</dbReference>
<comment type="similarity">
    <text evidence="2">Belongs to the GMC oxidoreductase family.</text>
</comment>
<evidence type="ECO:0000313" key="7">
    <source>
        <dbReference type="Proteomes" id="UP001381693"/>
    </source>
</evidence>
<keyword evidence="7" id="KW-1185">Reference proteome</keyword>
<dbReference type="InterPro" id="IPR000172">
    <property type="entry name" value="GMC_OxRdtase_N"/>
</dbReference>
<organism evidence="6 7">
    <name type="scientific">Halocaridina rubra</name>
    <name type="common">Hawaiian red shrimp</name>
    <dbReference type="NCBI Taxonomy" id="373956"/>
    <lineage>
        <taxon>Eukaryota</taxon>
        <taxon>Metazoa</taxon>
        <taxon>Ecdysozoa</taxon>
        <taxon>Arthropoda</taxon>
        <taxon>Crustacea</taxon>
        <taxon>Multicrustacea</taxon>
        <taxon>Malacostraca</taxon>
        <taxon>Eumalacostraca</taxon>
        <taxon>Eucarida</taxon>
        <taxon>Decapoda</taxon>
        <taxon>Pleocyemata</taxon>
        <taxon>Caridea</taxon>
        <taxon>Atyoidea</taxon>
        <taxon>Atyidae</taxon>
        <taxon>Halocaridina</taxon>
    </lineage>
</organism>
<comment type="caution">
    <text evidence="6">The sequence shown here is derived from an EMBL/GenBank/DDBJ whole genome shotgun (WGS) entry which is preliminary data.</text>
</comment>
<accession>A0AAN8XL10</accession>
<dbReference type="InterPro" id="IPR007867">
    <property type="entry name" value="GMC_OxRtase_C"/>
</dbReference>
<dbReference type="Gene3D" id="3.50.50.60">
    <property type="entry name" value="FAD/NAD(P)-binding domain"/>
    <property type="match status" value="1"/>
</dbReference>
<sequence length="328" mass="36343">QVHHQLTLVRIPRKSKVKIYVGNGESGNATMCTVHSGFSVPEMTIRDGWRWTTAEAYLRPTANRNNLHVVLNAHVHQVLFDDNKRAFGVRFDIGGKLRVAIAKHEVILSAGAVSSPHLLMLSGVGPAKQLHQHGIRVIADLPGVGENFQDHVSIFGLTWTTDPGNSINLFTFANPANIKDYIFHRKGPLSAPTGIGAHAWIPSTQGDPHWPELQFLFVYGTSTLDKGLAIPDIIGYDRKFFYDYFSPIMGNEGFSISPMLTRARSRGTITLKSADPKDAPLIDPNYLSNPHDVDYLVKGVQKLLLMHKGWIESNAQNLYPKSCLCITT</sequence>
<dbReference type="PANTHER" id="PTHR11552:SF147">
    <property type="entry name" value="CHOLINE DEHYDROGENASE, MITOCHONDRIAL"/>
    <property type="match status" value="1"/>
</dbReference>
<keyword evidence="4" id="KW-0274">FAD</keyword>
<dbReference type="EMBL" id="JAXCGZ010000910">
    <property type="protein sequence ID" value="KAK7085472.1"/>
    <property type="molecule type" value="Genomic_DNA"/>
</dbReference>
<keyword evidence="3" id="KW-0285">Flavoprotein</keyword>
<evidence type="ECO:0000256" key="3">
    <source>
        <dbReference type="ARBA" id="ARBA00022630"/>
    </source>
</evidence>
<dbReference type="Pfam" id="PF05199">
    <property type="entry name" value="GMC_oxred_C"/>
    <property type="match status" value="1"/>
</dbReference>
<dbReference type="PANTHER" id="PTHR11552">
    <property type="entry name" value="GLUCOSE-METHANOL-CHOLINE GMC OXIDOREDUCTASE"/>
    <property type="match status" value="1"/>
</dbReference>